<sequence length="537" mass="60455">MMHRAAKWKVEKNKVKVVFRLQLHATQVPQPGWDKLFVSLIPVETGKATAKTTKVSVRNGNCKWSDPIYETTRLLQDAKTRKFDEKLFKLVVSMGSSRYGCLGEASINLADFAEVVKPSSVSLPLQSCSFGTTLHVTVQHLTAKTGFREFEQQREITERGIHISQTVDDEPDGNALATEEKVYGDDVKDMSPVTSAIHLSSDGLDTSSKQPSNEANGNYRGYVVDDVLSPSDPRQEVPDTLEIDSKKDGIHQDAVRFLSAPSQICKPPESINSIGQQLACSRQTARSSGEWKYGWSSDHSTDNDAVNVYEENERLRANLQTAESSIMQLKTEVASLERQAERQAAEIETLTRQLATEIKQGQDFASKISDLKFECDRVKSESEQLKSLGHSNEKHPDAGNGWFDMGNAGHVLKDLEEFDSENQVDINLNLQLEKSQKACTELLLSVQGDSLEKKTRDTEHTSNRRLDISAIEGENETLKDVKLDWLQKLSSSEDKIREIKEKIFLKDDGRISMFLQDDLEVLERVFQEFRQENIRTL</sequence>
<evidence type="ECO:0000256" key="1">
    <source>
        <dbReference type="SAM" id="Coils"/>
    </source>
</evidence>
<feature type="coiled-coil region" evidence="1">
    <location>
        <begin position="305"/>
        <end position="360"/>
    </location>
</feature>
<dbReference type="InterPro" id="IPR019448">
    <property type="entry name" value="NT-C2"/>
</dbReference>
<feature type="domain" description="C2 NT-type" evidence="3">
    <location>
        <begin position="7"/>
        <end position="142"/>
    </location>
</feature>
<keyword evidence="1" id="KW-0175">Coiled coil</keyword>
<evidence type="ECO:0000313" key="4">
    <source>
        <dbReference type="EMBL" id="ABR17005.1"/>
    </source>
</evidence>
<dbReference type="PROSITE" id="PS51840">
    <property type="entry name" value="C2_NT"/>
    <property type="match status" value="1"/>
</dbReference>
<dbReference type="AlphaFoldDB" id="B8LMX5"/>
<feature type="region of interest" description="Disordered" evidence="2">
    <location>
        <begin position="200"/>
        <end position="219"/>
    </location>
</feature>
<evidence type="ECO:0000256" key="2">
    <source>
        <dbReference type="SAM" id="MobiDB-lite"/>
    </source>
</evidence>
<proteinExistence type="evidence at transcript level"/>
<organism evidence="4">
    <name type="scientific">Picea sitchensis</name>
    <name type="common">Sitka spruce</name>
    <name type="synonym">Pinus sitchensis</name>
    <dbReference type="NCBI Taxonomy" id="3332"/>
    <lineage>
        <taxon>Eukaryota</taxon>
        <taxon>Viridiplantae</taxon>
        <taxon>Streptophyta</taxon>
        <taxon>Embryophyta</taxon>
        <taxon>Tracheophyta</taxon>
        <taxon>Spermatophyta</taxon>
        <taxon>Pinopsida</taxon>
        <taxon>Pinidae</taxon>
        <taxon>Conifers I</taxon>
        <taxon>Pinales</taxon>
        <taxon>Pinaceae</taxon>
        <taxon>Picea</taxon>
    </lineage>
</organism>
<protein>
    <recommendedName>
        <fullName evidence="3">C2 NT-type domain-containing protein</fullName>
    </recommendedName>
</protein>
<evidence type="ECO:0000259" key="3">
    <source>
        <dbReference type="PROSITE" id="PS51840"/>
    </source>
</evidence>
<dbReference type="OMA" id="SERTHGW"/>
<reference evidence="4" key="1">
    <citation type="submission" date="2007-06" db="EMBL/GenBank/DDBJ databases">
        <title>Full length cDNA sequences from Sitka Spruce (Picea sitchensis).</title>
        <authorList>
            <person name="Ralph S.G."/>
            <person name="Chun H.E."/>
            <person name="Liao N."/>
            <person name="Ali J."/>
            <person name="Reid K."/>
            <person name="Kolosova N."/>
            <person name="Cooper N."/>
            <person name="Cullis C."/>
            <person name="Jancsik S."/>
            <person name="Moore R."/>
            <person name="Mayo M."/>
            <person name="Wagner S."/>
            <person name="Holt R.A."/>
            <person name="Jones S.J.M."/>
            <person name="Marra M.A."/>
            <person name="Ritland C.E."/>
            <person name="Ritland K."/>
            <person name="Bohlmann J."/>
        </authorList>
    </citation>
    <scope>NUCLEOTIDE SEQUENCE</scope>
    <source>
        <tissue evidence="4">Green portion of the leader tissue</tissue>
    </source>
</reference>
<name>B8LMX5_PICSI</name>
<accession>B8LMX5</accession>
<dbReference type="PANTHER" id="PTHR34452:SF7">
    <property type="entry name" value="MYOSIN HEAVY CHAIN-RELATED PROTEIN"/>
    <property type="match status" value="1"/>
</dbReference>
<dbReference type="PANTHER" id="PTHR34452">
    <property type="entry name" value="MYOSIN HEAVY CHAIN-RELATED PROTEIN"/>
    <property type="match status" value="1"/>
</dbReference>
<feature type="compositionally biased region" description="Polar residues" evidence="2">
    <location>
        <begin position="200"/>
        <end position="216"/>
    </location>
</feature>
<dbReference type="Pfam" id="PF10358">
    <property type="entry name" value="NT-C2"/>
    <property type="match status" value="1"/>
</dbReference>
<dbReference type="EMBL" id="EF677158">
    <property type="protein sequence ID" value="ABR17005.1"/>
    <property type="molecule type" value="mRNA"/>
</dbReference>